<dbReference type="SUPFAM" id="SSF48452">
    <property type="entry name" value="TPR-like"/>
    <property type="match status" value="2"/>
</dbReference>
<dbReference type="Proteomes" id="UP000756132">
    <property type="component" value="Chromosome 12"/>
</dbReference>
<dbReference type="KEGG" id="ffu:CLAFUR5_13917"/>
<dbReference type="PANTHER" id="PTHR46082:SF6">
    <property type="entry name" value="AAA+ ATPASE DOMAIN-CONTAINING PROTEIN-RELATED"/>
    <property type="match status" value="1"/>
</dbReference>
<dbReference type="Gene3D" id="1.25.40.10">
    <property type="entry name" value="Tetratricopeptide repeat domain"/>
    <property type="match status" value="2"/>
</dbReference>
<protein>
    <recommendedName>
        <fullName evidence="4">NB-ARC domain-containing protein</fullName>
    </recommendedName>
</protein>
<evidence type="ECO:0008006" key="4">
    <source>
        <dbReference type="Google" id="ProtNLM"/>
    </source>
</evidence>
<evidence type="ECO:0000313" key="3">
    <source>
        <dbReference type="Proteomes" id="UP000756132"/>
    </source>
</evidence>
<organism evidence="2 3">
    <name type="scientific">Passalora fulva</name>
    <name type="common">Tomato leaf mold</name>
    <name type="synonym">Cladosporium fulvum</name>
    <dbReference type="NCBI Taxonomy" id="5499"/>
    <lineage>
        <taxon>Eukaryota</taxon>
        <taxon>Fungi</taxon>
        <taxon>Dikarya</taxon>
        <taxon>Ascomycota</taxon>
        <taxon>Pezizomycotina</taxon>
        <taxon>Dothideomycetes</taxon>
        <taxon>Dothideomycetidae</taxon>
        <taxon>Mycosphaerellales</taxon>
        <taxon>Mycosphaerellaceae</taxon>
        <taxon>Fulvia</taxon>
    </lineage>
</organism>
<sequence>MDGSSTSTMIQSPESQSPPPTLESCYVCSEADSSILAASIPGPRTTPLAASTDLRVQEQIPQKEAAPQEHDTGLYRPNIYERSIISGQAKAHLGHQYSNYHAQSIHFHGEHHHDSPATHGKGADGLIEPKEDIRINKYFDVPKTVHSCYVGRESESETLASAFFSRTEGAQTQQRRFVISGVGGSGKTQFCCKFAHDYQQRYWGVFWVDGRSHDHLKQTLTQNVASIAGVANNHNAALSWLCNHHDSRWLLIIDNADDPDMNLSDYFPKGGNGNVLITTRNPEFSILGNVAPKCLKFAGMKDNEASMLLLKTADIVPSAWEEVKKHAGQIVKTLGYLALAISVAGSAIRKGACKFQDYLTYFNNKIKERLQYNKQTGAVDNFERDREDSVEATFDISLKAIETEGTLASRDALQFLKTFAFLHCENVRFDFIKQCVECAGREKRAESKNNSLVKTEPRSWRRCAFEKLLWLLTLPEKAAVSTILPDVLRQARAKQKLDSRDEGRVRAAMRQLTQYSLVMWNERTDSWSMHPLVHQWARFSINSQIGEQHVWCEAAATLVSSCVLIGPNDEELLKQLLPHVDEVRRSQEDLAKQILDKRLARVSLLPIFDSSFSSQKARMYAKFSLIYAYNGLFEKSEKLQTVVQRFTVAVLGFEDSKTRQITMALARTLWHLSRSNDAAKLLEVLLENCNRVCGENHRDTYIAKLRLAESRIQQGRVPHAKQLCEEALTGLERLAGLEDEETLNTKDVLAVSIILTGTPNAVSKAQQLHRETWSVRERLLGPEDIKTLESRQYYYTTTFWMGDQEEHKKAADGLREIIDIRRRRQGREHPLTLQAMLYLARILIEIGEFEEAQTVFDQGLPVGKRDYGENHIAVLFCRYLYARLKARQGFWREARNILIDVTERQRTALQGWGRYHYDRIGALLELARAHHELGEHEECDQAVEEAIRGFERITTNVHPWHEKLMADWEGWKRTRSSFAPVDRSECAKAQAVPLFPRSTKTWPE</sequence>
<gene>
    <name evidence="2" type="ORF">CLAFUR5_13917</name>
</gene>
<accession>A0A9Q8UW00</accession>
<feature type="compositionally biased region" description="Polar residues" evidence="1">
    <location>
        <begin position="1"/>
        <end position="15"/>
    </location>
</feature>
<dbReference type="GO" id="GO:0043531">
    <property type="term" value="F:ADP binding"/>
    <property type="evidence" value="ECO:0007669"/>
    <property type="project" value="InterPro"/>
</dbReference>
<evidence type="ECO:0000256" key="1">
    <source>
        <dbReference type="SAM" id="MobiDB-lite"/>
    </source>
</evidence>
<dbReference type="AlphaFoldDB" id="A0A9Q8UW00"/>
<dbReference type="GeneID" id="71993795"/>
<dbReference type="OrthoDB" id="3641649at2759"/>
<reference evidence="2" key="1">
    <citation type="submission" date="2021-12" db="EMBL/GenBank/DDBJ databases">
        <authorList>
            <person name="Zaccaron A."/>
            <person name="Stergiopoulos I."/>
        </authorList>
    </citation>
    <scope>NUCLEOTIDE SEQUENCE</scope>
    <source>
        <strain evidence="2">Race5_Kim</strain>
    </source>
</reference>
<dbReference type="SUPFAM" id="SSF52540">
    <property type="entry name" value="P-loop containing nucleoside triphosphate hydrolases"/>
    <property type="match status" value="1"/>
</dbReference>
<proteinExistence type="predicted"/>
<feature type="region of interest" description="Disordered" evidence="1">
    <location>
        <begin position="1"/>
        <end position="23"/>
    </location>
</feature>
<dbReference type="RefSeq" id="XP_047768753.1">
    <property type="nucleotide sequence ID" value="XM_047913065.1"/>
</dbReference>
<dbReference type="PANTHER" id="PTHR46082">
    <property type="entry name" value="ATP/GTP-BINDING PROTEIN-RELATED"/>
    <property type="match status" value="1"/>
</dbReference>
<name>A0A9Q8UW00_PASFU</name>
<evidence type="ECO:0000313" key="2">
    <source>
        <dbReference type="EMBL" id="UJO24387.1"/>
    </source>
</evidence>
<keyword evidence="3" id="KW-1185">Reference proteome</keyword>
<dbReference type="InterPro" id="IPR027417">
    <property type="entry name" value="P-loop_NTPase"/>
</dbReference>
<dbReference type="Gene3D" id="3.40.50.300">
    <property type="entry name" value="P-loop containing nucleotide triphosphate hydrolases"/>
    <property type="match status" value="1"/>
</dbReference>
<dbReference type="InterPro" id="IPR011990">
    <property type="entry name" value="TPR-like_helical_dom_sf"/>
</dbReference>
<dbReference type="EMBL" id="CP090174">
    <property type="protein sequence ID" value="UJO24387.1"/>
    <property type="molecule type" value="Genomic_DNA"/>
</dbReference>
<dbReference type="InterPro" id="IPR053137">
    <property type="entry name" value="NLR-like"/>
</dbReference>
<reference evidence="2" key="2">
    <citation type="journal article" date="2022" name="Microb. Genom.">
        <title>A chromosome-scale genome assembly of the tomato pathogen Cladosporium fulvum reveals a compartmentalized genome architecture and the presence of a dispensable chromosome.</title>
        <authorList>
            <person name="Zaccaron A.Z."/>
            <person name="Chen L.H."/>
            <person name="Samaras A."/>
            <person name="Stergiopoulos I."/>
        </authorList>
    </citation>
    <scope>NUCLEOTIDE SEQUENCE</scope>
    <source>
        <strain evidence="2">Race5_Kim</strain>
    </source>
</reference>